<dbReference type="GO" id="GO:0034599">
    <property type="term" value="P:cellular response to oxidative stress"/>
    <property type="evidence" value="ECO:0007669"/>
    <property type="project" value="InterPro"/>
</dbReference>
<dbReference type="SUPFAM" id="SSF52833">
    <property type="entry name" value="Thioredoxin-like"/>
    <property type="match status" value="1"/>
</dbReference>
<dbReference type="Pfam" id="PF08534">
    <property type="entry name" value="Redoxin"/>
    <property type="match status" value="1"/>
</dbReference>
<evidence type="ECO:0000256" key="3">
    <source>
        <dbReference type="ARBA" id="ARBA00022559"/>
    </source>
</evidence>
<dbReference type="Proteomes" id="UP000092443">
    <property type="component" value="Unplaced"/>
</dbReference>
<proteinExistence type="inferred from homology"/>
<feature type="domain" description="Redoxin" evidence="6">
    <location>
        <begin position="1"/>
        <end position="63"/>
    </location>
</feature>
<evidence type="ECO:0000259" key="6">
    <source>
        <dbReference type="Pfam" id="PF08534"/>
    </source>
</evidence>
<dbReference type="GO" id="GO:0008379">
    <property type="term" value="F:thioredoxin peroxidase activity"/>
    <property type="evidence" value="ECO:0007669"/>
    <property type="project" value="InterPro"/>
</dbReference>
<reference evidence="8" key="1">
    <citation type="submission" date="2025-08" db="UniProtKB">
        <authorList>
            <consortium name="RefSeq"/>
        </authorList>
    </citation>
    <scope>IDENTIFICATION</scope>
    <source>
        <tissue evidence="8">Whole body pupa</tissue>
    </source>
</reference>
<organism evidence="7 8">
    <name type="scientific">Glossina fuscipes</name>
    <dbReference type="NCBI Taxonomy" id="7396"/>
    <lineage>
        <taxon>Eukaryota</taxon>
        <taxon>Metazoa</taxon>
        <taxon>Ecdysozoa</taxon>
        <taxon>Arthropoda</taxon>
        <taxon>Hexapoda</taxon>
        <taxon>Insecta</taxon>
        <taxon>Pterygota</taxon>
        <taxon>Neoptera</taxon>
        <taxon>Endopterygota</taxon>
        <taxon>Diptera</taxon>
        <taxon>Brachycera</taxon>
        <taxon>Muscomorpha</taxon>
        <taxon>Hippoboscoidea</taxon>
        <taxon>Glossinidae</taxon>
        <taxon>Glossina</taxon>
    </lineage>
</organism>
<keyword evidence="5" id="KW-0560">Oxidoreductase</keyword>
<gene>
    <name evidence="8" type="primary">LOC119641499</name>
</gene>
<dbReference type="GO" id="GO:0042744">
    <property type="term" value="P:hydrogen peroxide catabolic process"/>
    <property type="evidence" value="ECO:0007669"/>
    <property type="project" value="TreeGrafter"/>
</dbReference>
<dbReference type="KEGG" id="gfs:119641499"/>
<dbReference type="AlphaFoldDB" id="A0A9C5Z6K1"/>
<keyword evidence="4" id="KW-0049">Antioxidant</keyword>
<dbReference type="GeneID" id="119641499"/>
<dbReference type="GO" id="GO:0005777">
    <property type="term" value="C:peroxisome"/>
    <property type="evidence" value="ECO:0007669"/>
    <property type="project" value="TreeGrafter"/>
</dbReference>
<dbReference type="InterPro" id="IPR036249">
    <property type="entry name" value="Thioredoxin-like_sf"/>
</dbReference>
<keyword evidence="3" id="KW-0575">Peroxidase</keyword>
<dbReference type="InterPro" id="IPR013740">
    <property type="entry name" value="Redoxin"/>
</dbReference>
<dbReference type="PANTHER" id="PTHR10430:SF16">
    <property type="entry name" value="PEROXIREDOXIN-5, MITOCHONDRIAL"/>
    <property type="match status" value="1"/>
</dbReference>
<dbReference type="PANTHER" id="PTHR10430">
    <property type="entry name" value="PEROXIREDOXIN"/>
    <property type="match status" value="1"/>
</dbReference>
<dbReference type="Gene3D" id="3.40.30.10">
    <property type="entry name" value="Glutaredoxin"/>
    <property type="match status" value="1"/>
</dbReference>
<dbReference type="GO" id="GO:0005739">
    <property type="term" value="C:mitochondrion"/>
    <property type="evidence" value="ECO:0007669"/>
    <property type="project" value="TreeGrafter"/>
</dbReference>
<sequence length="77" mass="8190">MSAWGKRHGADGRVRMLADPSGEFVKAMGLAINLPALGGLRAKRFSMIVVDTIVADMNLEPADIGLGSSLAQNYMNN</sequence>
<evidence type="ECO:0000256" key="1">
    <source>
        <dbReference type="ARBA" id="ARBA00003330"/>
    </source>
</evidence>
<dbReference type="GO" id="GO:0045454">
    <property type="term" value="P:cell redox homeostasis"/>
    <property type="evidence" value="ECO:0007669"/>
    <property type="project" value="TreeGrafter"/>
</dbReference>
<comment type="function">
    <text evidence="1">Thiol-specific peroxidase that catalyzes the reduction of hydrogen peroxide and organic hydroperoxides to water and alcohols, respectively. Plays a role in cell protection against oxidative stress by detoxifying peroxides and as sensor of hydrogen peroxide-mediated signaling events.</text>
</comment>
<evidence type="ECO:0000256" key="4">
    <source>
        <dbReference type="ARBA" id="ARBA00022862"/>
    </source>
</evidence>
<accession>A0A9C5Z6K1</accession>
<comment type="similarity">
    <text evidence="2">Belongs to the peroxiredoxin family. Prx5 subfamily.</text>
</comment>
<protein>
    <submittedName>
        <fullName evidence="8">Peroxiredoxin-5, mitochondrial-like</fullName>
    </submittedName>
</protein>
<evidence type="ECO:0000256" key="5">
    <source>
        <dbReference type="ARBA" id="ARBA00023002"/>
    </source>
</evidence>
<name>A0A9C5Z6K1_9MUSC</name>
<keyword evidence="7" id="KW-1185">Reference proteome</keyword>
<dbReference type="RefSeq" id="XP_037896145.1">
    <property type="nucleotide sequence ID" value="XM_038040217.1"/>
</dbReference>
<dbReference type="InterPro" id="IPR037944">
    <property type="entry name" value="PRX5-like"/>
</dbReference>
<evidence type="ECO:0000313" key="8">
    <source>
        <dbReference type="RefSeq" id="XP_037896145.1"/>
    </source>
</evidence>
<evidence type="ECO:0000256" key="2">
    <source>
        <dbReference type="ARBA" id="ARBA00010505"/>
    </source>
</evidence>
<evidence type="ECO:0000313" key="7">
    <source>
        <dbReference type="Proteomes" id="UP000092443"/>
    </source>
</evidence>